<feature type="domain" description="ATP synthase epsilon subunit C-terminal" evidence="13">
    <location>
        <begin position="88"/>
        <end position="135"/>
    </location>
</feature>
<sequence length="140" mass="15405">MAATLTLRVITPESVALDEQVQSVRLPGLDGSLGILPRHAHMIAGLETGILLYTDASGRRKPLFVNGGFAEVQGGTVRVITRAGELAEEIDEERARAAEKRARERLDAVRRDNLSDADVLKAELAMRRAIMRLRARSYLD</sequence>
<protein>
    <recommendedName>
        <fullName evidence="10">ATP synthase epsilon chain</fullName>
    </recommendedName>
    <alternativeName>
        <fullName evidence="10">ATP synthase F1 sector epsilon subunit</fullName>
    </alternativeName>
    <alternativeName>
        <fullName evidence="10">F-ATPase epsilon subunit</fullName>
    </alternativeName>
</protein>
<evidence type="ECO:0000259" key="14">
    <source>
        <dbReference type="Pfam" id="PF02823"/>
    </source>
</evidence>
<evidence type="ECO:0000256" key="2">
    <source>
        <dbReference type="ARBA" id="ARBA00004202"/>
    </source>
</evidence>
<evidence type="ECO:0000256" key="6">
    <source>
        <dbReference type="ARBA" id="ARBA00023065"/>
    </source>
</evidence>
<accession>A0A518D056</accession>
<evidence type="ECO:0000256" key="3">
    <source>
        <dbReference type="ARBA" id="ARBA00005712"/>
    </source>
</evidence>
<dbReference type="EMBL" id="CP036290">
    <property type="protein sequence ID" value="QDU84860.1"/>
    <property type="molecule type" value="Genomic_DNA"/>
</dbReference>
<dbReference type="InterPro" id="IPR001469">
    <property type="entry name" value="ATP_synth_F1_dsu/esu"/>
</dbReference>
<evidence type="ECO:0000256" key="1">
    <source>
        <dbReference type="ARBA" id="ARBA00003543"/>
    </source>
</evidence>
<keyword evidence="8 10" id="KW-0139">CF(1)</keyword>
<comment type="function">
    <text evidence="1 10">Produces ATP from ADP in the presence of a proton gradient across the membrane.</text>
</comment>
<dbReference type="InterPro" id="IPR020547">
    <property type="entry name" value="ATP_synth_F1_esu_C"/>
</dbReference>
<comment type="subcellular location">
    <subcellularLocation>
        <location evidence="2 10">Cell membrane</location>
        <topology evidence="2 10">Peripheral membrane protein</topology>
    </subcellularLocation>
</comment>
<dbReference type="HAMAP" id="MF_00530">
    <property type="entry name" value="ATP_synth_epsil_bac"/>
    <property type="match status" value="1"/>
</dbReference>
<evidence type="ECO:0000256" key="5">
    <source>
        <dbReference type="ARBA" id="ARBA00022448"/>
    </source>
</evidence>
<dbReference type="GO" id="GO:0045259">
    <property type="term" value="C:proton-transporting ATP synthase complex"/>
    <property type="evidence" value="ECO:0007669"/>
    <property type="project" value="UniProtKB-KW"/>
</dbReference>
<feature type="coiled-coil region" evidence="12">
    <location>
        <begin position="83"/>
        <end position="112"/>
    </location>
</feature>
<keyword evidence="12" id="KW-0175">Coiled coil</keyword>
<dbReference type="GO" id="GO:0005886">
    <property type="term" value="C:plasma membrane"/>
    <property type="evidence" value="ECO:0007669"/>
    <property type="project" value="UniProtKB-SubCell"/>
</dbReference>
<comment type="similarity">
    <text evidence="3 10 11">Belongs to the ATPase epsilon chain family.</text>
</comment>
<keyword evidence="5 10" id="KW-0813">Transport</keyword>
<dbReference type="SUPFAM" id="SSF46604">
    <property type="entry name" value="Epsilon subunit of F1F0-ATP synthase C-terminal domain"/>
    <property type="match status" value="1"/>
</dbReference>
<organism evidence="15 16">
    <name type="scientific">Rohdeia mirabilis</name>
    <dbReference type="NCBI Taxonomy" id="2528008"/>
    <lineage>
        <taxon>Bacteria</taxon>
        <taxon>Pseudomonadati</taxon>
        <taxon>Planctomycetota</taxon>
        <taxon>Planctomycetia</taxon>
        <taxon>Planctomycetia incertae sedis</taxon>
        <taxon>Rohdeia</taxon>
    </lineage>
</organism>
<keyword evidence="16" id="KW-1185">Reference proteome</keyword>
<dbReference type="InterPro" id="IPR020546">
    <property type="entry name" value="ATP_synth_F1_dsu/esu_N"/>
</dbReference>
<dbReference type="GO" id="GO:0005524">
    <property type="term" value="F:ATP binding"/>
    <property type="evidence" value="ECO:0007669"/>
    <property type="project" value="UniProtKB-UniRule"/>
</dbReference>
<proteinExistence type="inferred from homology"/>
<dbReference type="NCBIfam" id="TIGR01216">
    <property type="entry name" value="ATP_synt_epsi"/>
    <property type="match status" value="1"/>
</dbReference>
<name>A0A518D056_9BACT</name>
<keyword evidence="6 10" id="KW-0406">Ion transport</keyword>
<dbReference type="Pfam" id="PF02823">
    <property type="entry name" value="ATP-synt_DE_N"/>
    <property type="match status" value="1"/>
</dbReference>
<evidence type="ECO:0000313" key="16">
    <source>
        <dbReference type="Proteomes" id="UP000319342"/>
    </source>
</evidence>
<evidence type="ECO:0000256" key="7">
    <source>
        <dbReference type="ARBA" id="ARBA00023136"/>
    </source>
</evidence>
<feature type="domain" description="ATP synthase F1 complex delta/epsilon subunit N-terminal" evidence="14">
    <location>
        <begin position="5"/>
        <end position="82"/>
    </location>
</feature>
<evidence type="ECO:0000259" key="13">
    <source>
        <dbReference type="Pfam" id="PF00401"/>
    </source>
</evidence>
<evidence type="ECO:0000256" key="9">
    <source>
        <dbReference type="ARBA" id="ARBA00023310"/>
    </source>
</evidence>
<evidence type="ECO:0000256" key="4">
    <source>
        <dbReference type="ARBA" id="ARBA00011648"/>
    </source>
</evidence>
<dbReference type="GO" id="GO:0046933">
    <property type="term" value="F:proton-transporting ATP synthase activity, rotational mechanism"/>
    <property type="evidence" value="ECO:0007669"/>
    <property type="project" value="UniProtKB-UniRule"/>
</dbReference>
<gene>
    <name evidence="10 15" type="primary">atpC</name>
    <name evidence="15" type="ORF">Pla163_19780</name>
</gene>
<dbReference type="RefSeq" id="WP_145187142.1">
    <property type="nucleotide sequence ID" value="NZ_CP036290.1"/>
</dbReference>
<dbReference type="AlphaFoldDB" id="A0A518D056"/>
<keyword evidence="7 10" id="KW-0472">Membrane</keyword>
<keyword evidence="9 10" id="KW-0066">ATP synthesis</keyword>
<dbReference type="Pfam" id="PF00401">
    <property type="entry name" value="ATP-synt_DE"/>
    <property type="match status" value="1"/>
</dbReference>
<dbReference type="OrthoDB" id="277064at2"/>
<reference evidence="15 16" key="1">
    <citation type="submission" date="2019-02" db="EMBL/GenBank/DDBJ databases">
        <title>Deep-cultivation of Planctomycetes and their phenomic and genomic characterization uncovers novel biology.</title>
        <authorList>
            <person name="Wiegand S."/>
            <person name="Jogler M."/>
            <person name="Boedeker C."/>
            <person name="Pinto D."/>
            <person name="Vollmers J."/>
            <person name="Rivas-Marin E."/>
            <person name="Kohn T."/>
            <person name="Peeters S.H."/>
            <person name="Heuer A."/>
            <person name="Rast P."/>
            <person name="Oberbeckmann S."/>
            <person name="Bunk B."/>
            <person name="Jeske O."/>
            <person name="Meyerdierks A."/>
            <person name="Storesund J.E."/>
            <person name="Kallscheuer N."/>
            <person name="Luecker S."/>
            <person name="Lage O.M."/>
            <person name="Pohl T."/>
            <person name="Merkel B.J."/>
            <person name="Hornburger P."/>
            <person name="Mueller R.-W."/>
            <person name="Bruemmer F."/>
            <person name="Labrenz M."/>
            <person name="Spormann A.M."/>
            <person name="Op den Camp H."/>
            <person name="Overmann J."/>
            <person name="Amann R."/>
            <person name="Jetten M.S.M."/>
            <person name="Mascher T."/>
            <person name="Medema M.H."/>
            <person name="Devos D.P."/>
            <person name="Kaster A.-K."/>
            <person name="Ovreas L."/>
            <person name="Rohde M."/>
            <person name="Galperin M.Y."/>
            <person name="Jogler C."/>
        </authorList>
    </citation>
    <scope>NUCLEOTIDE SEQUENCE [LARGE SCALE GENOMIC DNA]</scope>
    <source>
        <strain evidence="15 16">Pla163</strain>
    </source>
</reference>
<keyword evidence="10" id="KW-1003">Cell membrane</keyword>
<keyword evidence="10" id="KW-0375">Hydrogen ion transport</keyword>
<comment type="subunit">
    <text evidence="4 10 11">F-type ATPases have 2 components, CF(1) - the catalytic core - and CF(0) - the membrane proton channel. CF(1) has five subunits: alpha(3), beta(3), gamma(1), delta(1), epsilon(1). CF(0) has three main subunits: a, b and c.</text>
</comment>
<dbReference type="Gene3D" id="2.60.15.10">
    <property type="entry name" value="F0F1 ATP synthase delta/epsilon subunit, N-terminal"/>
    <property type="match status" value="1"/>
</dbReference>
<evidence type="ECO:0000256" key="12">
    <source>
        <dbReference type="SAM" id="Coils"/>
    </source>
</evidence>
<dbReference type="Proteomes" id="UP000319342">
    <property type="component" value="Chromosome"/>
</dbReference>
<evidence type="ECO:0000256" key="11">
    <source>
        <dbReference type="RuleBase" id="RU003656"/>
    </source>
</evidence>
<evidence type="ECO:0000256" key="10">
    <source>
        <dbReference type="HAMAP-Rule" id="MF_00530"/>
    </source>
</evidence>
<dbReference type="InterPro" id="IPR036794">
    <property type="entry name" value="ATP_F1_dsu/esu_C_sf"/>
</dbReference>
<dbReference type="InterPro" id="IPR036771">
    <property type="entry name" value="ATPsynth_dsu/esu_N"/>
</dbReference>
<evidence type="ECO:0000256" key="8">
    <source>
        <dbReference type="ARBA" id="ARBA00023196"/>
    </source>
</evidence>
<dbReference type="CDD" id="cd12152">
    <property type="entry name" value="F1-ATPase_delta"/>
    <property type="match status" value="1"/>
</dbReference>
<evidence type="ECO:0000313" key="15">
    <source>
        <dbReference type="EMBL" id="QDU84860.1"/>
    </source>
</evidence>
<dbReference type="SUPFAM" id="SSF51344">
    <property type="entry name" value="Epsilon subunit of F1F0-ATP synthase N-terminal domain"/>
    <property type="match status" value="1"/>
</dbReference>
<dbReference type="PANTHER" id="PTHR13822">
    <property type="entry name" value="ATP SYNTHASE DELTA/EPSILON CHAIN"/>
    <property type="match status" value="1"/>
</dbReference>
<dbReference type="PANTHER" id="PTHR13822:SF10">
    <property type="entry name" value="ATP SYNTHASE EPSILON CHAIN, CHLOROPLASTIC"/>
    <property type="match status" value="1"/>
</dbReference>